<comment type="subcellular location">
    <subcellularLocation>
        <location evidence="1">Cytoplasm</location>
    </subcellularLocation>
</comment>
<reference evidence="6" key="2">
    <citation type="submission" date="2025-09" db="UniProtKB">
        <authorList>
            <consortium name="Ensembl"/>
        </authorList>
    </citation>
    <scope>IDENTIFICATION</scope>
</reference>
<dbReference type="PROSITE" id="PS50835">
    <property type="entry name" value="IG_LIKE"/>
    <property type="match status" value="1"/>
</dbReference>
<dbReference type="InterPro" id="IPR052385">
    <property type="entry name" value="Obscurin/Obscurin-like_Reg"/>
</dbReference>
<dbReference type="GO" id="GO:0005737">
    <property type="term" value="C:cytoplasm"/>
    <property type="evidence" value="ECO:0007669"/>
    <property type="project" value="UniProtKB-SubCell"/>
</dbReference>
<keyword evidence="7" id="KW-1185">Reference proteome</keyword>
<accession>A0A3Q2Y6Y9</accession>
<keyword evidence="2" id="KW-0963">Cytoplasm</keyword>
<dbReference type="SMART" id="SM00409">
    <property type="entry name" value="IG"/>
    <property type="match status" value="1"/>
</dbReference>
<dbReference type="SMART" id="SM00408">
    <property type="entry name" value="IGc2"/>
    <property type="match status" value="1"/>
</dbReference>
<dbReference type="Ensembl" id="ENSHCOT00000019945.1">
    <property type="protein sequence ID" value="ENSHCOP00000012798.1"/>
    <property type="gene ID" value="ENSHCOG00000015874.1"/>
</dbReference>
<dbReference type="Pfam" id="PF07679">
    <property type="entry name" value="I-set"/>
    <property type="match status" value="1"/>
</dbReference>
<dbReference type="OMA" id="YCKMEDA"/>
<dbReference type="InterPro" id="IPR036179">
    <property type="entry name" value="Ig-like_dom_sf"/>
</dbReference>
<evidence type="ECO:0000313" key="6">
    <source>
        <dbReference type="Ensembl" id="ENSHCOP00000012798.1"/>
    </source>
</evidence>
<proteinExistence type="predicted"/>
<evidence type="ECO:0000313" key="7">
    <source>
        <dbReference type="Proteomes" id="UP000264820"/>
    </source>
</evidence>
<dbReference type="STRING" id="109280.ENSHCOP00000012798"/>
<feature type="domain" description="Ig-like" evidence="5">
    <location>
        <begin position="15"/>
        <end position="116"/>
    </location>
</feature>
<evidence type="ECO:0000256" key="1">
    <source>
        <dbReference type="ARBA" id="ARBA00004496"/>
    </source>
</evidence>
<keyword evidence="4" id="KW-1015">Disulfide bond</keyword>
<reference evidence="6" key="1">
    <citation type="submission" date="2025-08" db="UniProtKB">
        <authorList>
            <consortium name="Ensembl"/>
        </authorList>
    </citation>
    <scope>IDENTIFICATION</scope>
</reference>
<evidence type="ECO:0000256" key="3">
    <source>
        <dbReference type="ARBA" id="ARBA00022553"/>
    </source>
</evidence>
<dbReference type="InterPro" id="IPR013783">
    <property type="entry name" value="Ig-like_fold"/>
</dbReference>
<dbReference type="PANTHER" id="PTHR35971">
    <property type="entry name" value="SI:DKEY-31G6.6"/>
    <property type="match status" value="1"/>
</dbReference>
<organism evidence="6 7">
    <name type="scientific">Hippocampus comes</name>
    <name type="common">Tiger tail seahorse</name>
    <dbReference type="NCBI Taxonomy" id="109280"/>
    <lineage>
        <taxon>Eukaryota</taxon>
        <taxon>Metazoa</taxon>
        <taxon>Chordata</taxon>
        <taxon>Craniata</taxon>
        <taxon>Vertebrata</taxon>
        <taxon>Euteleostomi</taxon>
        <taxon>Actinopterygii</taxon>
        <taxon>Neopterygii</taxon>
        <taxon>Teleostei</taxon>
        <taxon>Neoteleostei</taxon>
        <taxon>Acanthomorphata</taxon>
        <taxon>Syngnathiaria</taxon>
        <taxon>Syngnathiformes</taxon>
        <taxon>Syngnathoidei</taxon>
        <taxon>Syngnathidae</taxon>
        <taxon>Hippocampus</taxon>
    </lineage>
</organism>
<dbReference type="FunFam" id="2.60.40.10:FF:000214">
    <property type="entry name" value="titin isoform X1"/>
    <property type="match status" value="1"/>
</dbReference>
<dbReference type="InterPro" id="IPR013098">
    <property type="entry name" value="Ig_I-set"/>
</dbReference>
<dbReference type="InterPro" id="IPR003599">
    <property type="entry name" value="Ig_sub"/>
</dbReference>
<sequence length="130" mass="14957">MASRDILKDRRRPHPQLYVLFCVLTEEAAKFTKNLSNVEGTETDSVKLICEVSKPGAEVTWYQGDRELPEGGRYEQIADGRKRILIIQDLRMEDAGEYNCRLKEDQSETICRRYVSLHSFPRPPKIAASL</sequence>
<protein>
    <recommendedName>
        <fullName evidence="5">Ig-like domain-containing protein</fullName>
    </recommendedName>
</protein>
<dbReference type="AlphaFoldDB" id="A0A3Q2Y6Y9"/>
<dbReference type="InterPro" id="IPR003598">
    <property type="entry name" value="Ig_sub2"/>
</dbReference>
<dbReference type="SUPFAM" id="SSF48726">
    <property type="entry name" value="Immunoglobulin"/>
    <property type="match status" value="1"/>
</dbReference>
<dbReference type="InterPro" id="IPR007110">
    <property type="entry name" value="Ig-like_dom"/>
</dbReference>
<dbReference type="Proteomes" id="UP000264820">
    <property type="component" value="Unplaced"/>
</dbReference>
<name>A0A3Q2Y6Y9_HIPCM</name>
<dbReference type="Gene3D" id="2.60.40.10">
    <property type="entry name" value="Immunoglobulins"/>
    <property type="match status" value="1"/>
</dbReference>
<evidence type="ECO:0000259" key="5">
    <source>
        <dbReference type="PROSITE" id="PS50835"/>
    </source>
</evidence>
<dbReference type="GeneTree" id="ENSGT01110000267173"/>
<evidence type="ECO:0000256" key="2">
    <source>
        <dbReference type="ARBA" id="ARBA00022490"/>
    </source>
</evidence>
<dbReference type="PANTHER" id="PTHR35971:SF5">
    <property type="entry name" value="OBSCURIN LIKE CYTOSKELETAL ADAPTOR 1"/>
    <property type="match status" value="1"/>
</dbReference>
<evidence type="ECO:0000256" key="4">
    <source>
        <dbReference type="ARBA" id="ARBA00023157"/>
    </source>
</evidence>
<keyword evidence="3" id="KW-0597">Phosphoprotein</keyword>